<evidence type="ECO:0000256" key="1">
    <source>
        <dbReference type="ARBA" id="ARBA00007626"/>
    </source>
</evidence>
<evidence type="ECO:0000313" key="4">
    <source>
        <dbReference type="EMBL" id="PWA73273.1"/>
    </source>
</evidence>
<dbReference type="AlphaFoldDB" id="A0A2U1NIC9"/>
<comment type="similarity">
    <text evidence="1">Belongs to the PPR family. P subfamily.</text>
</comment>
<dbReference type="PANTHER" id="PTHR46128">
    <property type="entry name" value="MITOCHONDRIAL GROUP I INTRON SPLICING FACTOR CCM1"/>
    <property type="match status" value="1"/>
</dbReference>
<dbReference type="InterPro" id="IPR050872">
    <property type="entry name" value="PPR_P_subfamily"/>
</dbReference>
<proteinExistence type="inferred from homology"/>
<reference evidence="4 5" key="1">
    <citation type="journal article" date="2018" name="Mol. Plant">
        <title>The genome of Artemisia annua provides insight into the evolution of Asteraceae family and artemisinin biosynthesis.</title>
        <authorList>
            <person name="Shen Q."/>
            <person name="Zhang L."/>
            <person name="Liao Z."/>
            <person name="Wang S."/>
            <person name="Yan T."/>
            <person name="Shi P."/>
            <person name="Liu M."/>
            <person name="Fu X."/>
            <person name="Pan Q."/>
            <person name="Wang Y."/>
            <person name="Lv Z."/>
            <person name="Lu X."/>
            <person name="Zhang F."/>
            <person name="Jiang W."/>
            <person name="Ma Y."/>
            <person name="Chen M."/>
            <person name="Hao X."/>
            <person name="Li L."/>
            <person name="Tang Y."/>
            <person name="Lv G."/>
            <person name="Zhou Y."/>
            <person name="Sun X."/>
            <person name="Brodelius P.E."/>
            <person name="Rose J.K.C."/>
            <person name="Tang K."/>
        </authorList>
    </citation>
    <scope>NUCLEOTIDE SEQUENCE [LARGE SCALE GENOMIC DNA]</scope>
    <source>
        <strain evidence="5">cv. Huhao1</strain>
        <tissue evidence="4">Leaf</tissue>
    </source>
</reference>
<keyword evidence="2" id="KW-0677">Repeat</keyword>
<comment type="caution">
    <text evidence="4">The sequence shown here is derived from an EMBL/GenBank/DDBJ whole genome shotgun (WGS) entry which is preliminary data.</text>
</comment>
<dbReference type="Pfam" id="PF12854">
    <property type="entry name" value="PPR_1"/>
    <property type="match status" value="1"/>
</dbReference>
<evidence type="ECO:0000256" key="2">
    <source>
        <dbReference type="ARBA" id="ARBA00022737"/>
    </source>
</evidence>
<accession>A0A2U1NIC9</accession>
<dbReference type="STRING" id="35608.A0A2U1NIC9"/>
<dbReference type="EMBL" id="PKPP01002762">
    <property type="protein sequence ID" value="PWA73273.1"/>
    <property type="molecule type" value="Genomic_DNA"/>
</dbReference>
<dbReference type="Proteomes" id="UP000245207">
    <property type="component" value="Unassembled WGS sequence"/>
</dbReference>
<dbReference type="PANTHER" id="PTHR46128:SF358">
    <property type="entry name" value="TETRATRICOPEPTIDE REPEAT (TPR)-LIKE SUPERFAMILY PROTEIN"/>
    <property type="match status" value="1"/>
</dbReference>
<dbReference type="PROSITE" id="PS51375">
    <property type="entry name" value="PPR"/>
    <property type="match status" value="2"/>
</dbReference>
<keyword evidence="5" id="KW-1185">Reference proteome</keyword>
<dbReference type="NCBIfam" id="TIGR00756">
    <property type="entry name" value="PPR"/>
    <property type="match status" value="2"/>
</dbReference>
<dbReference type="InterPro" id="IPR002885">
    <property type="entry name" value="PPR_rpt"/>
</dbReference>
<evidence type="ECO:0000256" key="3">
    <source>
        <dbReference type="PROSITE-ProRule" id="PRU00708"/>
    </source>
</evidence>
<organism evidence="4 5">
    <name type="scientific">Artemisia annua</name>
    <name type="common">Sweet wormwood</name>
    <dbReference type="NCBI Taxonomy" id="35608"/>
    <lineage>
        <taxon>Eukaryota</taxon>
        <taxon>Viridiplantae</taxon>
        <taxon>Streptophyta</taxon>
        <taxon>Embryophyta</taxon>
        <taxon>Tracheophyta</taxon>
        <taxon>Spermatophyta</taxon>
        <taxon>Magnoliopsida</taxon>
        <taxon>eudicotyledons</taxon>
        <taxon>Gunneridae</taxon>
        <taxon>Pentapetalae</taxon>
        <taxon>asterids</taxon>
        <taxon>campanulids</taxon>
        <taxon>Asterales</taxon>
        <taxon>Asteraceae</taxon>
        <taxon>Asteroideae</taxon>
        <taxon>Anthemideae</taxon>
        <taxon>Artemisiinae</taxon>
        <taxon>Artemisia</taxon>
    </lineage>
</organism>
<gene>
    <name evidence="4" type="ORF">CTI12_AA260720</name>
</gene>
<evidence type="ECO:0000313" key="5">
    <source>
        <dbReference type="Proteomes" id="UP000245207"/>
    </source>
</evidence>
<feature type="repeat" description="PPR" evidence="3">
    <location>
        <begin position="22"/>
        <end position="56"/>
    </location>
</feature>
<dbReference type="OrthoDB" id="1410759at2759"/>
<protein>
    <submittedName>
        <fullName evidence="4">Tetratricopeptide-like helical domain-containing protein</fullName>
    </submittedName>
</protein>
<sequence length="92" mass="10419">MLNHLEDEKVCLDACCNVQAVSMLTYNILVDALCKEGKVKEAQNVVHIMNESGQYADIVIFNSFIDAYCLLGETSEEKKFLDSMLRRRVEGN</sequence>
<name>A0A2U1NIC9_ARTAN</name>
<dbReference type="Gene3D" id="1.25.40.10">
    <property type="entry name" value="Tetratricopeptide repeat domain"/>
    <property type="match status" value="1"/>
</dbReference>
<dbReference type="Pfam" id="PF01535">
    <property type="entry name" value="PPR"/>
    <property type="match status" value="1"/>
</dbReference>
<dbReference type="InterPro" id="IPR011990">
    <property type="entry name" value="TPR-like_helical_dom_sf"/>
</dbReference>
<feature type="repeat" description="PPR" evidence="3">
    <location>
        <begin position="57"/>
        <end position="91"/>
    </location>
</feature>